<comment type="caution">
    <text evidence="2">The sequence shown here is derived from an EMBL/GenBank/DDBJ whole genome shotgun (WGS) entry which is preliminary data.</text>
</comment>
<protein>
    <recommendedName>
        <fullName evidence="4">WAP domain-containing protein</fullName>
    </recommendedName>
</protein>
<evidence type="ECO:0000256" key="1">
    <source>
        <dbReference type="SAM" id="SignalP"/>
    </source>
</evidence>
<proteinExistence type="predicted"/>
<gene>
    <name evidence="2" type="ORF">IFK94_05655</name>
</gene>
<dbReference type="EMBL" id="JACXWD010000012">
    <property type="protein sequence ID" value="MBD3867592.1"/>
    <property type="molecule type" value="Genomic_DNA"/>
</dbReference>
<dbReference type="AlphaFoldDB" id="A0A8J6XZ94"/>
<evidence type="ECO:0000313" key="2">
    <source>
        <dbReference type="EMBL" id="MBD3867592.1"/>
    </source>
</evidence>
<organism evidence="2 3">
    <name type="scientific">Candidatus Polarisedimenticola svalbardensis</name>
    <dbReference type="NCBI Taxonomy" id="2886004"/>
    <lineage>
        <taxon>Bacteria</taxon>
        <taxon>Pseudomonadati</taxon>
        <taxon>Acidobacteriota</taxon>
        <taxon>Candidatus Polarisedimenticolia</taxon>
        <taxon>Candidatus Polarisedimenticolales</taxon>
        <taxon>Candidatus Polarisedimenticolaceae</taxon>
        <taxon>Candidatus Polarisedimenticola</taxon>
    </lineage>
</organism>
<dbReference type="Proteomes" id="UP000648239">
    <property type="component" value="Unassembled WGS sequence"/>
</dbReference>
<name>A0A8J6XZ94_9BACT</name>
<accession>A0A8J6XZ94</accession>
<reference evidence="2 3" key="1">
    <citation type="submission" date="2020-08" db="EMBL/GenBank/DDBJ databases">
        <title>Acidobacteriota in marine sediments use diverse sulfur dissimilation pathways.</title>
        <authorList>
            <person name="Wasmund K."/>
        </authorList>
    </citation>
    <scope>NUCLEOTIDE SEQUENCE [LARGE SCALE GENOMIC DNA]</scope>
    <source>
        <strain evidence="2">MAG AM4</strain>
    </source>
</reference>
<feature type="chain" id="PRO_5035279156" description="WAP domain-containing protein" evidence="1">
    <location>
        <begin position="20"/>
        <end position="121"/>
    </location>
</feature>
<feature type="signal peptide" evidence="1">
    <location>
        <begin position="1"/>
        <end position="19"/>
    </location>
</feature>
<evidence type="ECO:0000313" key="3">
    <source>
        <dbReference type="Proteomes" id="UP000648239"/>
    </source>
</evidence>
<evidence type="ECO:0008006" key="4">
    <source>
        <dbReference type="Google" id="ProtNLM"/>
    </source>
</evidence>
<keyword evidence="1" id="KW-0732">Signal</keyword>
<sequence length="121" mass="12312">MKRILFLLVLLLACGVTFAADEAEPNLGVCPADGSPLEVKGKPGPPAPACCDPALEPGANGNPLCFEGHTCCEDGRWSCNNPDGSPSCVAGTVCEDCVSNGDSCSSNADCCSGKCKGSRCR</sequence>